<reference evidence="2" key="1">
    <citation type="submission" date="2016-06" db="EMBL/GenBank/DDBJ databases">
        <title>Parallel loss of symbiosis genes in relatives of nitrogen-fixing non-legume Parasponia.</title>
        <authorList>
            <person name="Van Velzen R."/>
            <person name="Holmer R."/>
            <person name="Bu F."/>
            <person name="Rutten L."/>
            <person name="Van Zeijl A."/>
            <person name="Liu W."/>
            <person name="Santuari L."/>
            <person name="Cao Q."/>
            <person name="Sharma T."/>
            <person name="Shen D."/>
            <person name="Roswanjaya Y."/>
            <person name="Wardhani T."/>
            <person name="Kalhor M.S."/>
            <person name="Jansen J."/>
            <person name="Van den Hoogen J."/>
            <person name="Gungor B."/>
            <person name="Hartog M."/>
            <person name="Hontelez J."/>
            <person name="Verver J."/>
            <person name="Yang W.-C."/>
            <person name="Schijlen E."/>
            <person name="Repin R."/>
            <person name="Schilthuizen M."/>
            <person name="Schranz E."/>
            <person name="Heidstra R."/>
            <person name="Miyata K."/>
            <person name="Fedorova E."/>
            <person name="Kohlen W."/>
            <person name="Bisseling T."/>
            <person name="Smit S."/>
            <person name="Geurts R."/>
        </authorList>
    </citation>
    <scope>NUCLEOTIDE SEQUENCE [LARGE SCALE GENOMIC DNA]</scope>
    <source>
        <strain evidence="2">cv. RG33-2</strain>
    </source>
</reference>
<dbReference type="EMBL" id="JXTC01000065">
    <property type="protein sequence ID" value="PON92429.1"/>
    <property type="molecule type" value="Genomic_DNA"/>
</dbReference>
<dbReference type="OrthoDB" id="10576431at2759"/>
<proteinExistence type="predicted"/>
<keyword evidence="2" id="KW-1185">Reference proteome</keyword>
<evidence type="ECO:0000313" key="2">
    <source>
        <dbReference type="Proteomes" id="UP000237000"/>
    </source>
</evidence>
<protein>
    <submittedName>
        <fullName evidence="1">Uncharacterized protein</fullName>
    </submittedName>
</protein>
<dbReference type="AlphaFoldDB" id="A0A2P5F3V7"/>
<dbReference type="Proteomes" id="UP000237000">
    <property type="component" value="Unassembled WGS sequence"/>
</dbReference>
<gene>
    <name evidence="1" type="ORF">TorRG33x02_117530</name>
</gene>
<comment type="caution">
    <text evidence="1">The sequence shown here is derived from an EMBL/GenBank/DDBJ whole genome shotgun (WGS) entry which is preliminary data.</text>
</comment>
<dbReference type="InParanoid" id="A0A2P5F3V7"/>
<accession>A0A2P5F3V7</accession>
<sequence length="90" mass="10218">MIGEACTQCEVNASWFYGVKRRRRSEPGRRSHLQDGVVWCFGVGGQKCKSSWVGMRWSSRTRSLVRSCHVAPALRCTTVTCKLLWTVVLI</sequence>
<name>A0A2P5F3V7_TREOI</name>
<evidence type="ECO:0000313" key="1">
    <source>
        <dbReference type="EMBL" id="PON92429.1"/>
    </source>
</evidence>
<organism evidence="1 2">
    <name type="scientific">Trema orientale</name>
    <name type="common">Charcoal tree</name>
    <name type="synonym">Celtis orientalis</name>
    <dbReference type="NCBI Taxonomy" id="63057"/>
    <lineage>
        <taxon>Eukaryota</taxon>
        <taxon>Viridiplantae</taxon>
        <taxon>Streptophyta</taxon>
        <taxon>Embryophyta</taxon>
        <taxon>Tracheophyta</taxon>
        <taxon>Spermatophyta</taxon>
        <taxon>Magnoliopsida</taxon>
        <taxon>eudicotyledons</taxon>
        <taxon>Gunneridae</taxon>
        <taxon>Pentapetalae</taxon>
        <taxon>rosids</taxon>
        <taxon>fabids</taxon>
        <taxon>Rosales</taxon>
        <taxon>Cannabaceae</taxon>
        <taxon>Trema</taxon>
    </lineage>
</organism>